<evidence type="ECO:0000256" key="4">
    <source>
        <dbReference type="ARBA" id="ARBA00022692"/>
    </source>
</evidence>
<organism evidence="11 12">
    <name type="scientific">Citricoccus zhacaiensis</name>
    <dbReference type="NCBI Taxonomy" id="489142"/>
    <lineage>
        <taxon>Bacteria</taxon>
        <taxon>Bacillati</taxon>
        <taxon>Actinomycetota</taxon>
        <taxon>Actinomycetes</taxon>
        <taxon>Micrococcales</taxon>
        <taxon>Micrococcaceae</taxon>
        <taxon>Citricoccus</taxon>
    </lineage>
</organism>
<dbReference type="PANTHER" id="PTHR33695">
    <property type="entry name" value="LIPOPROTEIN SIGNAL PEPTIDASE"/>
    <property type="match status" value="1"/>
</dbReference>
<keyword evidence="5 9" id="KW-0064">Aspartyl protease</keyword>
<feature type="active site" evidence="9">
    <location>
        <position position="125"/>
    </location>
</feature>
<dbReference type="InterPro" id="IPR001872">
    <property type="entry name" value="Peptidase_A8"/>
</dbReference>
<comment type="function">
    <text evidence="9">This protein specifically catalyzes the removal of signal peptides from prolipoproteins.</text>
</comment>
<keyword evidence="12" id="KW-1185">Reference proteome</keyword>
<evidence type="ECO:0000256" key="1">
    <source>
        <dbReference type="ARBA" id="ARBA00006139"/>
    </source>
</evidence>
<dbReference type="PRINTS" id="PR00781">
    <property type="entry name" value="LIPOSIGPTASE"/>
</dbReference>
<name>A0ABQ2MC72_9MICC</name>
<evidence type="ECO:0000256" key="2">
    <source>
        <dbReference type="ARBA" id="ARBA00022475"/>
    </source>
</evidence>
<evidence type="ECO:0000313" key="11">
    <source>
        <dbReference type="EMBL" id="GGO49633.1"/>
    </source>
</evidence>
<dbReference type="RefSeq" id="WP_159555371.1">
    <property type="nucleotide sequence ID" value="NZ_BMLQ01000013.1"/>
</dbReference>
<protein>
    <recommendedName>
        <fullName evidence="9">Lipoprotein signal peptidase</fullName>
        <ecNumber evidence="9">3.4.23.36</ecNumber>
    </recommendedName>
    <alternativeName>
        <fullName evidence="9">Prolipoprotein signal peptidase</fullName>
    </alternativeName>
    <alternativeName>
        <fullName evidence="9">Signal peptidase II</fullName>
        <shortName evidence="9">SPase II</shortName>
    </alternativeName>
</protein>
<comment type="pathway">
    <text evidence="9">Protein modification; lipoprotein biosynthesis (signal peptide cleavage).</text>
</comment>
<evidence type="ECO:0000256" key="6">
    <source>
        <dbReference type="ARBA" id="ARBA00022801"/>
    </source>
</evidence>
<dbReference type="EMBL" id="BMLQ01000013">
    <property type="protein sequence ID" value="GGO49633.1"/>
    <property type="molecule type" value="Genomic_DNA"/>
</dbReference>
<sequence>MKDRRRYPLVLLTVGIGVGVAVLDQSTKWWAEHALSLGERVPILGDLLGLQLIYNPGAAFSLGTDATWIFTIISAVAVGVAIWFTLRVRTLSWAIVIGCLGGAAVSHLGDRLLRPPSVGQGHIVDFIAYGDWFIGNIADIFIVGGVVAVLILATTEHDRDTAEAPQ</sequence>
<evidence type="ECO:0000256" key="7">
    <source>
        <dbReference type="ARBA" id="ARBA00022989"/>
    </source>
</evidence>
<keyword evidence="8 9" id="KW-0472">Membrane</keyword>
<feature type="transmembrane region" description="Helical" evidence="9">
    <location>
        <begin position="66"/>
        <end position="84"/>
    </location>
</feature>
<dbReference type="HAMAP" id="MF_00161">
    <property type="entry name" value="LspA"/>
    <property type="match status" value="1"/>
</dbReference>
<evidence type="ECO:0000256" key="5">
    <source>
        <dbReference type="ARBA" id="ARBA00022750"/>
    </source>
</evidence>
<keyword evidence="3 9" id="KW-0645">Protease</keyword>
<feature type="transmembrane region" description="Helical" evidence="9">
    <location>
        <begin position="7"/>
        <end position="23"/>
    </location>
</feature>
<gene>
    <name evidence="9" type="primary">lspA</name>
    <name evidence="11" type="ORF">GCM10010977_31980</name>
</gene>
<comment type="subcellular location">
    <subcellularLocation>
        <location evidence="9">Cell membrane</location>
        <topology evidence="9">Multi-pass membrane protein</topology>
    </subcellularLocation>
</comment>
<comment type="similarity">
    <text evidence="1 9 10">Belongs to the peptidase A8 family.</text>
</comment>
<dbReference type="EC" id="3.4.23.36" evidence="9"/>
<dbReference type="Pfam" id="PF01252">
    <property type="entry name" value="Peptidase_A8"/>
    <property type="match status" value="1"/>
</dbReference>
<accession>A0ABQ2MC72</accession>
<keyword evidence="2 9" id="KW-1003">Cell membrane</keyword>
<keyword evidence="7 9" id="KW-1133">Transmembrane helix</keyword>
<proteinExistence type="inferred from homology"/>
<comment type="catalytic activity">
    <reaction evidence="9">
        <text>Release of signal peptides from bacterial membrane prolipoproteins. Hydrolyzes -Xaa-Yaa-Zaa-|-(S,diacylglyceryl)Cys-, in which Xaa is hydrophobic (preferably Leu), and Yaa (Ala or Ser) and Zaa (Gly or Ala) have small, neutral side chains.</text>
        <dbReference type="EC" id="3.4.23.36"/>
    </reaction>
</comment>
<feature type="active site" evidence="9">
    <location>
        <position position="139"/>
    </location>
</feature>
<keyword evidence="4 9" id="KW-0812">Transmembrane</keyword>
<comment type="caution">
    <text evidence="11">The sequence shown here is derived from an EMBL/GenBank/DDBJ whole genome shotgun (WGS) entry which is preliminary data.</text>
</comment>
<dbReference type="PANTHER" id="PTHR33695:SF1">
    <property type="entry name" value="LIPOPROTEIN SIGNAL PEPTIDASE"/>
    <property type="match status" value="1"/>
</dbReference>
<reference evidence="12" key="1">
    <citation type="journal article" date="2019" name="Int. J. Syst. Evol. Microbiol.">
        <title>The Global Catalogue of Microorganisms (GCM) 10K type strain sequencing project: providing services to taxonomists for standard genome sequencing and annotation.</title>
        <authorList>
            <consortium name="The Broad Institute Genomics Platform"/>
            <consortium name="The Broad Institute Genome Sequencing Center for Infectious Disease"/>
            <person name="Wu L."/>
            <person name="Ma J."/>
        </authorList>
    </citation>
    <scope>NUCLEOTIDE SEQUENCE [LARGE SCALE GENOMIC DNA]</scope>
    <source>
        <strain evidence="12">CGMCC 1.7064</strain>
    </source>
</reference>
<keyword evidence="6 9" id="KW-0378">Hydrolase</keyword>
<evidence type="ECO:0000313" key="12">
    <source>
        <dbReference type="Proteomes" id="UP000642509"/>
    </source>
</evidence>
<evidence type="ECO:0000256" key="3">
    <source>
        <dbReference type="ARBA" id="ARBA00022670"/>
    </source>
</evidence>
<evidence type="ECO:0000256" key="9">
    <source>
        <dbReference type="HAMAP-Rule" id="MF_00161"/>
    </source>
</evidence>
<feature type="transmembrane region" description="Helical" evidence="9">
    <location>
        <begin position="129"/>
        <end position="153"/>
    </location>
</feature>
<dbReference type="Proteomes" id="UP000642509">
    <property type="component" value="Unassembled WGS sequence"/>
</dbReference>
<evidence type="ECO:0000256" key="10">
    <source>
        <dbReference type="RuleBase" id="RU004181"/>
    </source>
</evidence>
<evidence type="ECO:0000256" key="8">
    <source>
        <dbReference type="ARBA" id="ARBA00023136"/>
    </source>
</evidence>
<feature type="transmembrane region" description="Helical" evidence="9">
    <location>
        <begin position="91"/>
        <end position="109"/>
    </location>
</feature>